<accession>A0ABP0SNA7</accession>
<sequence length="421" mass="45050">MVESGQGPKPGGIKWLRFFSQMRKSNSKAELPTEGPMTIQEQMQSEALRLAPLALPGPSEEGRLRRTVAETLCTHYESPHSLGMPAELLDEYEEIPGMDLNGLLPPLPQGGADAEPLPSSPTPERGIEEEPAASASLRPSSFRRNPPHSSASSSRPTTAGEESASTSRQSGKSSWRDEWTPGAEAAYAAPNHAPPAPGARPPSPPPLAREPSNADPSFTLALKRASESANVKSATAPALGHRRWSKSSEEELPPSEPVAPGTGSEAAAGATGTAGAGSVRTRRVSLVRYDTIPRFSVASPTWPSPSRALMRACEEATKMDLRNRDGDLGHPSLLGERASGTFPLDLSTSGAGVQLGCWSSFRSRCDVNDYFILYYEGHGTVLRDPDFQGTHDEAFVLVDPSGKADWSRVFLGEIRGRHRSL</sequence>
<dbReference type="Proteomes" id="UP001642464">
    <property type="component" value="Unassembled WGS sequence"/>
</dbReference>
<evidence type="ECO:0000256" key="1">
    <source>
        <dbReference type="SAM" id="MobiDB-lite"/>
    </source>
</evidence>
<keyword evidence="3" id="KW-1185">Reference proteome</keyword>
<name>A0ABP0SNA7_9DINO</name>
<proteinExistence type="predicted"/>
<organism evidence="2 3">
    <name type="scientific">Durusdinium trenchii</name>
    <dbReference type="NCBI Taxonomy" id="1381693"/>
    <lineage>
        <taxon>Eukaryota</taxon>
        <taxon>Sar</taxon>
        <taxon>Alveolata</taxon>
        <taxon>Dinophyceae</taxon>
        <taxon>Suessiales</taxon>
        <taxon>Symbiodiniaceae</taxon>
        <taxon>Durusdinium</taxon>
    </lineage>
</organism>
<dbReference type="EMBL" id="CAXAMM010044240">
    <property type="protein sequence ID" value="CAK9113874.1"/>
    <property type="molecule type" value="Genomic_DNA"/>
</dbReference>
<feature type="compositionally biased region" description="Low complexity" evidence="1">
    <location>
        <begin position="258"/>
        <end position="278"/>
    </location>
</feature>
<protein>
    <submittedName>
        <fullName evidence="2">Uncharacterized protein</fullName>
    </submittedName>
</protein>
<feature type="compositionally biased region" description="Polar residues" evidence="1">
    <location>
        <begin position="163"/>
        <end position="173"/>
    </location>
</feature>
<reference evidence="2 3" key="1">
    <citation type="submission" date="2024-02" db="EMBL/GenBank/DDBJ databases">
        <authorList>
            <person name="Chen Y."/>
            <person name="Shah S."/>
            <person name="Dougan E. K."/>
            <person name="Thang M."/>
            <person name="Chan C."/>
        </authorList>
    </citation>
    <scope>NUCLEOTIDE SEQUENCE [LARGE SCALE GENOMIC DNA]</scope>
</reference>
<feature type="compositionally biased region" description="Low complexity" evidence="1">
    <location>
        <begin position="181"/>
        <end position="191"/>
    </location>
</feature>
<evidence type="ECO:0000313" key="3">
    <source>
        <dbReference type="Proteomes" id="UP001642464"/>
    </source>
</evidence>
<feature type="compositionally biased region" description="Polar residues" evidence="1">
    <location>
        <begin position="137"/>
        <end position="157"/>
    </location>
</feature>
<feature type="compositionally biased region" description="Pro residues" evidence="1">
    <location>
        <begin position="192"/>
        <end position="208"/>
    </location>
</feature>
<comment type="caution">
    <text evidence="2">The sequence shown here is derived from an EMBL/GenBank/DDBJ whole genome shotgun (WGS) entry which is preliminary data.</text>
</comment>
<gene>
    <name evidence="2" type="ORF">SCF082_LOCUS52762</name>
</gene>
<feature type="region of interest" description="Disordered" evidence="1">
    <location>
        <begin position="97"/>
        <end position="280"/>
    </location>
</feature>
<evidence type="ECO:0000313" key="2">
    <source>
        <dbReference type="EMBL" id="CAK9113874.1"/>
    </source>
</evidence>